<feature type="signal peptide" evidence="1">
    <location>
        <begin position="1"/>
        <end position="20"/>
    </location>
</feature>
<name>A0A1H3YCN0_9FLAO</name>
<dbReference type="AlphaFoldDB" id="A0A1H3YCN0"/>
<dbReference type="EMBL" id="FNQF01000003">
    <property type="protein sequence ID" value="SEA09319.1"/>
    <property type="molecule type" value="Genomic_DNA"/>
</dbReference>
<dbReference type="Proteomes" id="UP000198820">
    <property type="component" value="Unassembled WGS sequence"/>
</dbReference>
<evidence type="ECO:0000313" key="3">
    <source>
        <dbReference type="Proteomes" id="UP000198820"/>
    </source>
</evidence>
<protein>
    <submittedName>
        <fullName evidence="2">Uncharacterized protein</fullName>
    </submittedName>
</protein>
<keyword evidence="1" id="KW-0732">Signal</keyword>
<gene>
    <name evidence="2" type="ORF">SAMN05421540_103104</name>
</gene>
<accession>A0A1H3YCN0</accession>
<dbReference type="STRING" id="908615.SAMN05421540_103104"/>
<dbReference type="RefSeq" id="WP_143521323.1">
    <property type="nucleotide sequence ID" value="NZ_FNQF01000003.1"/>
</dbReference>
<proteinExistence type="predicted"/>
<organism evidence="2 3">
    <name type="scientific">Psychroflexus halocasei</name>
    <dbReference type="NCBI Taxonomy" id="908615"/>
    <lineage>
        <taxon>Bacteria</taxon>
        <taxon>Pseudomonadati</taxon>
        <taxon>Bacteroidota</taxon>
        <taxon>Flavobacteriia</taxon>
        <taxon>Flavobacteriales</taxon>
        <taxon>Flavobacteriaceae</taxon>
        <taxon>Psychroflexus</taxon>
    </lineage>
</organism>
<evidence type="ECO:0000313" key="2">
    <source>
        <dbReference type="EMBL" id="SEA09319.1"/>
    </source>
</evidence>
<reference evidence="2 3" key="1">
    <citation type="submission" date="2016-10" db="EMBL/GenBank/DDBJ databases">
        <authorList>
            <person name="de Groot N.N."/>
        </authorList>
    </citation>
    <scope>NUCLEOTIDE SEQUENCE [LARGE SCALE GENOMIC DNA]</scope>
    <source>
        <strain evidence="2 3">DSM 23581</strain>
    </source>
</reference>
<evidence type="ECO:0000256" key="1">
    <source>
        <dbReference type="SAM" id="SignalP"/>
    </source>
</evidence>
<feature type="chain" id="PRO_5011771059" evidence="1">
    <location>
        <begin position="21"/>
        <end position="130"/>
    </location>
</feature>
<keyword evidence="3" id="KW-1185">Reference proteome</keyword>
<sequence>MKILFIYILSFLSLSQSLMLTSTNLYNINELFKHYQLHKAEFNDDVYDFLDQHFGIDRESHADNHGHSDNENLPFKECQFHTHNHNLALPNLNFDFKLIFKHYKPELNVAYIKHFDSAELSKILQPPRMI</sequence>